<evidence type="ECO:0000313" key="2">
    <source>
        <dbReference type="EMBL" id="KAK9124259.1"/>
    </source>
</evidence>
<gene>
    <name evidence="2" type="ORF">Sjap_013861</name>
</gene>
<dbReference type="AlphaFoldDB" id="A0AAP0IYS7"/>
<sequence length="209" mass="24130">MAERSRAEVKMAERTGAKATKDRTGAETMMAEQRQRSQSRSDDGKVDRSDDGRVKNDGEVEGTTVEQRRRRRSKQQRRSSNHQRGRKRRRGRDSRSRHSDRSDLRSSDDVAPVSSQGQHLIYDYRRLPSLVTLPRNCLMAHRLDRYLHRINETTIPLHSQAHLVYMLLSHQVLYHTIRVTHPLALPHEDSDEALGALKQLDATPRGEHS</sequence>
<name>A0AAP0IYS7_9MAGN</name>
<organism evidence="2 3">
    <name type="scientific">Stephania japonica</name>
    <dbReference type="NCBI Taxonomy" id="461633"/>
    <lineage>
        <taxon>Eukaryota</taxon>
        <taxon>Viridiplantae</taxon>
        <taxon>Streptophyta</taxon>
        <taxon>Embryophyta</taxon>
        <taxon>Tracheophyta</taxon>
        <taxon>Spermatophyta</taxon>
        <taxon>Magnoliopsida</taxon>
        <taxon>Ranunculales</taxon>
        <taxon>Menispermaceae</taxon>
        <taxon>Menispermoideae</taxon>
        <taxon>Cissampelideae</taxon>
        <taxon>Stephania</taxon>
    </lineage>
</organism>
<feature type="compositionally biased region" description="Basic and acidic residues" evidence="1">
    <location>
        <begin position="1"/>
        <end position="25"/>
    </location>
</feature>
<protein>
    <submittedName>
        <fullName evidence="2">Uncharacterized protein</fullName>
    </submittedName>
</protein>
<keyword evidence="3" id="KW-1185">Reference proteome</keyword>
<feature type="compositionally biased region" description="Basic and acidic residues" evidence="1">
    <location>
        <begin position="93"/>
        <end position="108"/>
    </location>
</feature>
<proteinExistence type="predicted"/>
<accession>A0AAP0IYS7</accession>
<feature type="compositionally biased region" description="Basic and acidic residues" evidence="1">
    <location>
        <begin position="33"/>
        <end position="58"/>
    </location>
</feature>
<comment type="caution">
    <text evidence="2">The sequence shown here is derived from an EMBL/GenBank/DDBJ whole genome shotgun (WGS) entry which is preliminary data.</text>
</comment>
<feature type="region of interest" description="Disordered" evidence="1">
    <location>
        <begin position="1"/>
        <end position="116"/>
    </location>
</feature>
<dbReference type="Proteomes" id="UP001417504">
    <property type="component" value="Unassembled WGS sequence"/>
</dbReference>
<reference evidence="2 3" key="1">
    <citation type="submission" date="2024-01" db="EMBL/GenBank/DDBJ databases">
        <title>Genome assemblies of Stephania.</title>
        <authorList>
            <person name="Yang L."/>
        </authorList>
    </citation>
    <scope>NUCLEOTIDE SEQUENCE [LARGE SCALE GENOMIC DNA]</scope>
    <source>
        <strain evidence="2">QJT</strain>
        <tissue evidence="2">Leaf</tissue>
    </source>
</reference>
<evidence type="ECO:0000256" key="1">
    <source>
        <dbReference type="SAM" id="MobiDB-lite"/>
    </source>
</evidence>
<feature type="compositionally biased region" description="Basic residues" evidence="1">
    <location>
        <begin position="68"/>
        <end position="92"/>
    </location>
</feature>
<evidence type="ECO:0000313" key="3">
    <source>
        <dbReference type="Proteomes" id="UP001417504"/>
    </source>
</evidence>
<dbReference type="EMBL" id="JBBNAE010000005">
    <property type="protein sequence ID" value="KAK9124259.1"/>
    <property type="molecule type" value="Genomic_DNA"/>
</dbReference>